<name>A7I2I5_CAMHC</name>
<dbReference type="RefSeq" id="WP_012109026.1">
    <property type="nucleotide sequence ID" value="NC_009714.1"/>
</dbReference>
<dbReference type="eggNOG" id="ENOG50330QF">
    <property type="taxonomic scope" value="Bacteria"/>
</dbReference>
<keyword evidence="2" id="KW-1185">Reference proteome</keyword>
<organism evidence="1 2">
    <name type="scientific">Campylobacter hominis (strain ATCC BAA-381 / DSM 21671 / CCUG 45161 / LMG 19568 / NCTC 13146 / CH001A)</name>
    <dbReference type="NCBI Taxonomy" id="360107"/>
    <lineage>
        <taxon>Bacteria</taxon>
        <taxon>Pseudomonadati</taxon>
        <taxon>Campylobacterota</taxon>
        <taxon>Epsilonproteobacteria</taxon>
        <taxon>Campylobacterales</taxon>
        <taxon>Campylobacteraceae</taxon>
        <taxon>Campylobacter</taxon>
    </lineage>
</organism>
<evidence type="ECO:0008006" key="3">
    <source>
        <dbReference type="Google" id="ProtNLM"/>
    </source>
</evidence>
<dbReference type="EMBL" id="CP000776">
    <property type="protein sequence ID" value="ABS52201.1"/>
    <property type="molecule type" value="Genomic_DNA"/>
</dbReference>
<dbReference type="KEGG" id="cha:CHAB381_1171"/>
<dbReference type="HOGENOM" id="CLU_133133_0_0_7"/>
<evidence type="ECO:0000313" key="2">
    <source>
        <dbReference type="Proteomes" id="UP000002407"/>
    </source>
</evidence>
<evidence type="ECO:0000313" key="1">
    <source>
        <dbReference type="EMBL" id="ABS52201.1"/>
    </source>
</evidence>
<dbReference type="STRING" id="360107.CHAB381_1171"/>
<proteinExistence type="predicted"/>
<accession>A7I2I5</accession>
<dbReference type="InterPro" id="IPR015946">
    <property type="entry name" value="KH_dom-like_a/b"/>
</dbReference>
<reference evidence="2" key="1">
    <citation type="submission" date="2007-07" db="EMBL/GenBank/DDBJ databases">
        <title>Complete genome sequence of Campylobacter hominis ATCC BAA-381, a commensal isolated from the human gastrointestinal tract.</title>
        <authorList>
            <person name="Fouts D.E."/>
            <person name="Mongodin E.F."/>
            <person name="Puiu D."/>
            <person name="Sebastian Y."/>
            <person name="Miller W.G."/>
            <person name="Mandrell R.E."/>
            <person name="Nelson K.E."/>
        </authorList>
    </citation>
    <scope>NUCLEOTIDE SEQUENCE [LARGE SCALE GENOMIC DNA]</scope>
    <source>
        <strain evidence="2">ATCC BAA-381 / LMG 19568 / NCTC 13146 / CH001A</strain>
    </source>
</reference>
<protein>
    <recommendedName>
        <fullName evidence="3">OsmC family peroxiredoxin</fullName>
    </recommendedName>
</protein>
<sequence>MSEILNFRAIYKDEKVKFFSKNSSFILGDEVSFDSDFKENTSIELFVGGIVSAVIFTLKKGLTNSGIKFDDLECVSSVILENSLSFLGVIGYNEKPEISKINLKIYIYTELEFNELSRICDKILQKSFILNTLKNIIKFKISQIA</sequence>
<dbReference type="Gene3D" id="3.30.300.20">
    <property type="match status" value="1"/>
</dbReference>
<dbReference type="Pfam" id="PF02566">
    <property type="entry name" value="OsmC"/>
    <property type="match status" value="1"/>
</dbReference>
<dbReference type="OrthoDB" id="5683981at2"/>
<dbReference type="AlphaFoldDB" id="A7I2I5"/>
<dbReference type="Proteomes" id="UP000002407">
    <property type="component" value="Chromosome"/>
</dbReference>
<gene>
    <name evidence="1" type="ordered locus">CHAB381_1171</name>
</gene>
<dbReference type="InterPro" id="IPR003718">
    <property type="entry name" value="OsmC/Ohr_fam"/>
</dbReference>